<evidence type="ECO:0000313" key="1">
    <source>
        <dbReference type="EMBL" id="PNX65021.1"/>
    </source>
</evidence>
<evidence type="ECO:0000313" key="2">
    <source>
        <dbReference type="Proteomes" id="UP000236291"/>
    </source>
</evidence>
<gene>
    <name evidence="1" type="ORF">L195_g062395</name>
</gene>
<name>A0A2K3KFE5_TRIPR</name>
<dbReference type="AlphaFoldDB" id="A0A2K3KFE5"/>
<dbReference type="EMBL" id="ASHM01173837">
    <property type="protein sequence ID" value="PNX65021.1"/>
    <property type="molecule type" value="Genomic_DNA"/>
</dbReference>
<protein>
    <submittedName>
        <fullName evidence="1">Uncharacterized protein</fullName>
    </submittedName>
</protein>
<reference evidence="1 2" key="1">
    <citation type="journal article" date="2014" name="Am. J. Bot.">
        <title>Genome assembly and annotation for red clover (Trifolium pratense; Fabaceae).</title>
        <authorList>
            <person name="Istvanek J."/>
            <person name="Jaros M."/>
            <person name="Krenek A."/>
            <person name="Repkova J."/>
        </authorList>
    </citation>
    <scope>NUCLEOTIDE SEQUENCE [LARGE SCALE GENOMIC DNA]</scope>
    <source>
        <strain evidence="2">cv. Tatra</strain>
        <tissue evidence="1">Young leaves</tissue>
    </source>
</reference>
<proteinExistence type="predicted"/>
<reference evidence="1 2" key="2">
    <citation type="journal article" date="2017" name="Front. Plant Sci.">
        <title>Gene Classification and Mining of Molecular Markers Useful in Red Clover (Trifolium pratense) Breeding.</title>
        <authorList>
            <person name="Istvanek J."/>
            <person name="Dluhosova J."/>
            <person name="Dluhos P."/>
            <person name="Patkova L."/>
            <person name="Nedelnik J."/>
            <person name="Repkova J."/>
        </authorList>
    </citation>
    <scope>NUCLEOTIDE SEQUENCE [LARGE SCALE GENOMIC DNA]</scope>
    <source>
        <strain evidence="2">cv. Tatra</strain>
        <tissue evidence="1">Young leaves</tissue>
    </source>
</reference>
<feature type="non-terminal residue" evidence="1">
    <location>
        <position position="52"/>
    </location>
</feature>
<sequence>MLQLVEPPKSRLVWNHAILREDGRHSGGRRVVKLIELSKMPMIVGNKRFFRE</sequence>
<comment type="caution">
    <text evidence="1">The sequence shown here is derived from an EMBL/GenBank/DDBJ whole genome shotgun (WGS) entry which is preliminary data.</text>
</comment>
<accession>A0A2K3KFE5</accession>
<dbReference type="Proteomes" id="UP000236291">
    <property type="component" value="Unassembled WGS sequence"/>
</dbReference>
<organism evidence="1 2">
    <name type="scientific">Trifolium pratense</name>
    <name type="common">Red clover</name>
    <dbReference type="NCBI Taxonomy" id="57577"/>
    <lineage>
        <taxon>Eukaryota</taxon>
        <taxon>Viridiplantae</taxon>
        <taxon>Streptophyta</taxon>
        <taxon>Embryophyta</taxon>
        <taxon>Tracheophyta</taxon>
        <taxon>Spermatophyta</taxon>
        <taxon>Magnoliopsida</taxon>
        <taxon>eudicotyledons</taxon>
        <taxon>Gunneridae</taxon>
        <taxon>Pentapetalae</taxon>
        <taxon>rosids</taxon>
        <taxon>fabids</taxon>
        <taxon>Fabales</taxon>
        <taxon>Fabaceae</taxon>
        <taxon>Papilionoideae</taxon>
        <taxon>50 kb inversion clade</taxon>
        <taxon>NPAAA clade</taxon>
        <taxon>Hologalegina</taxon>
        <taxon>IRL clade</taxon>
        <taxon>Trifolieae</taxon>
        <taxon>Trifolium</taxon>
    </lineage>
</organism>